<comment type="caution">
    <text evidence="1">The sequence shown here is derived from an EMBL/GenBank/DDBJ whole genome shotgun (WGS) entry which is preliminary data.</text>
</comment>
<keyword evidence="2" id="KW-1185">Reference proteome</keyword>
<accession>A0A2P2D7R4</accession>
<evidence type="ECO:0000313" key="2">
    <source>
        <dbReference type="Proteomes" id="UP000245076"/>
    </source>
</evidence>
<dbReference type="RefSeq" id="WP_108930266.1">
    <property type="nucleotide sequence ID" value="NZ_BFAY01000013.1"/>
</dbReference>
<organism evidence="1 2">
    <name type="scientific">Leptospira johnsonii</name>
    <dbReference type="NCBI Taxonomy" id="1917820"/>
    <lineage>
        <taxon>Bacteria</taxon>
        <taxon>Pseudomonadati</taxon>
        <taxon>Spirochaetota</taxon>
        <taxon>Spirochaetia</taxon>
        <taxon>Leptospirales</taxon>
        <taxon>Leptospiraceae</taxon>
        <taxon>Leptospira</taxon>
    </lineage>
</organism>
<evidence type="ECO:0000313" key="1">
    <source>
        <dbReference type="EMBL" id="GBF40664.1"/>
    </source>
</evidence>
<reference evidence="1 2" key="1">
    <citation type="submission" date="2018-02" db="EMBL/GenBank/DDBJ databases">
        <title>Novel Leptospira species isolated from soil and water in Japan.</title>
        <authorList>
            <person name="Nakao R."/>
            <person name="Masuzawa T."/>
        </authorList>
    </citation>
    <scope>NUCLEOTIDE SEQUENCE [LARGE SCALE GENOMIC DNA]</scope>
    <source>
        <strain evidence="1 2">E8</strain>
    </source>
</reference>
<protein>
    <submittedName>
        <fullName evidence="1">Uncharacterized protein</fullName>
    </submittedName>
</protein>
<dbReference type="AlphaFoldDB" id="A0A2P2D7R4"/>
<dbReference type="EMBL" id="BFAY01000013">
    <property type="protein sequence ID" value="GBF40664.1"/>
    <property type="molecule type" value="Genomic_DNA"/>
</dbReference>
<dbReference type="Proteomes" id="UP000245076">
    <property type="component" value="Unassembled WGS sequence"/>
</dbReference>
<proteinExistence type="predicted"/>
<sequence>MTTIEQLAKEFSNGNPAIEAALIAMGRKVREQDIELIRSCSQYTVNSHMVLFENGYEEALEDAEFKLEELL</sequence>
<name>A0A2P2D7R4_9LEPT</name>
<gene>
    <name evidence="1" type="ORF">LPTSP1_36820</name>
</gene>